<comment type="caution">
    <text evidence="10">The sequence shown here is derived from an EMBL/GenBank/DDBJ whole genome shotgun (WGS) entry which is preliminary data.</text>
</comment>
<dbReference type="AlphaFoldDB" id="A0A9X3RTN2"/>
<dbReference type="InterPro" id="IPR004843">
    <property type="entry name" value="Calcineurin-like_PHP"/>
</dbReference>
<dbReference type="SUPFAM" id="SSF49265">
    <property type="entry name" value="Fibronectin type III"/>
    <property type="match status" value="1"/>
</dbReference>
<dbReference type="PANTHER" id="PTHR42988:SF2">
    <property type="entry name" value="CYCLIC NUCLEOTIDE PHOSPHODIESTERASE CBUA0032-RELATED"/>
    <property type="match status" value="1"/>
</dbReference>
<evidence type="ECO:0000256" key="1">
    <source>
        <dbReference type="ARBA" id="ARBA00022723"/>
    </source>
</evidence>
<evidence type="ECO:0000256" key="4">
    <source>
        <dbReference type="ARBA" id="ARBA00023295"/>
    </source>
</evidence>
<keyword evidence="2" id="KW-0378">Hydrolase</keyword>
<dbReference type="InterPro" id="IPR029052">
    <property type="entry name" value="Metallo-depent_PP-like"/>
</dbReference>
<dbReference type="PROSITE" id="PS50853">
    <property type="entry name" value="FN3"/>
    <property type="match status" value="1"/>
</dbReference>
<dbReference type="InterPro" id="IPR003961">
    <property type="entry name" value="FN3_dom"/>
</dbReference>
<evidence type="ECO:0000256" key="5">
    <source>
        <dbReference type="ARBA" id="ARBA00023326"/>
    </source>
</evidence>
<gene>
    <name evidence="10" type="ORF">L8U58_08070</name>
</gene>
<dbReference type="EMBL" id="JAKMUV010000010">
    <property type="protein sequence ID" value="MCZ9305478.1"/>
    <property type="molecule type" value="Genomic_DNA"/>
</dbReference>
<name>A0A9X3RTN2_9CORY</name>
<evidence type="ECO:0000256" key="7">
    <source>
        <dbReference type="SAM" id="MobiDB-lite"/>
    </source>
</evidence>
<feature type="chain" id="PRO_5040911416" evidence="8">
    <location>
        <begin position="34"/>
        <end position="522"/>
    </location>
</feature>
<keyword evidence="1" id="KW-0479">Metal-binding</keyword>
<proteinExistence type="inferred from homology"/>
<evidence type="ECO:0000256" key="8">
    <source>
        <dbReference type="SAM" id="SignalP"/>
    </source>
</evidence>
<evidence type="ECO:0000313" key="10">
    <source>
        <dbReference type="EMBL" id="MCZ9305478.1"/>
    </source>
</evidence>
<dbReference type="PROSITE" id="PS51318">
    <property type="entry name" value="TAT"/>
    <property type="match status" value="1"/>
</dbReference>
<sequence>MGSKGIFSRRRFFKALGFSAGSAAFVVGPLANAGAAPGTGAGSSGLAGSDLAGSGLTGSSALGSASTPNMASSASYTPSNIGSSETGWVMGRKGSGPKGKFLAGDLQVVTVTEDSVTISWLTWDAKVSIAERPVGMPTEGTLRVWPEDNPQDTKIVRSEKNTFFHIMTVEGLQPETTYRFSASSHGVEANATHNYFQENKREFTTLPRLSGDLLQTVIVANDVHMGEAQDGLWFDGFPPPAVPNPESAPYPEVCLDAVIQTAEAYGATHLFVNGDVTSEARPAEVRRAKEMLDKFSGTWRVTRGNHDRPHKADGSSGYETATPYGKEHFDPFGDVFEPRQQAWMMDLEPAGVRVIGIDSTELDKSGGRIEPQQFRQIEGFLRRDPNKPTVLMLHHPMTREAGWSNAAGPAFILRDPDLIRLQKMIQAAPGVKLVLAGHTHRAHRDKPDLDTHAVFLETPAAKNWPTGATQLRFYSDGIAVNFRHNMGEEALDWASRTRWTNFGLAPEILLGPTDARNLVVRY</sequence>
<dbReference type="Gene3D" id="2.60.40.10">
    <property type="entry name" value="Immunoglobulins"/>
    <property type="match status" value="1"/>
</dbReference>
<dbReference type="GO" id="GO:0000272">
    <property type="term" value="P:polysaccharide catabolic process"/>
    <property type="evidence" value="ECO:0007669"/>
    <property type="project" value="UniProtKB-KW"/>
</dbReference>
<dbReference type="SUPFAM" id="SSF56300">
    <property type="entry name" value="Metallo-dependent phosphatases"/>
    <property type="match status" value="1"/>
</dbReference>
<feature type="domain" description="Fibronectin type-III" evidence="9">
    <location>
        <begin position="102"/>
        <end position="208"/>
    </location>
</feature>
<keyword evidence="5" id="KW-0119">Carbohydrate metabolism</keyword>
<evidence type="ECO:0000256" key="6">
    <source>
        <dbReference type="ARBA" id="ARBA00025742"/>
    </source>
</evidence>
<dbReference type="GeneID" id="301813506"/>
<protein>
    <submittedName>
        <fullName evidence="10">Metallophosphoesterase</fullName>
    </submittedName>
</protein>
<evidence type="ECO:0000256" key="2">
    <source>
        <dbReference type="ARBA" id="ARBA00022801"/>
    </source>
</evidence>
<dbReference type="PANTHER" id="PTHR42988">
    <property type="entry name" value="PHOSPHOHYDROLASE"/>
    <property type="match status" value="1"/>
</dbReference>
<dbReference type="InterPro" id="IPR050884">
    <property type="entry name" value="CNP_phosphodiesterase-III"/>
</dbReference>
<feature type="region of interest" description="Disordered" evidence="7">
    <location>
        <begin position="62"/>
        <end position="81"/>
    </location>
</feature>
<dbReference type="CDD" id="cd00063">
    <property type="entry name" value="FN3"/>
    <property type="match status" value="1"/>
</dbReference>
<dbReference type="InterPro" id="IPR036116">
    <property type="entry name" value="FN3_sf"/>
</dbReference>
<dbReference type="Pfam" id="PF00149">
    <property type="entry name" value="Metallophos"/>
    <property type="match status" value="1"/>
</dbReference>
<keyword evidence="4" id="KW-0326">Glycosidase</keyword>
<evidence type="ECO:0000256" key="3">
    <source>
        <dbReference type="ARBA" id="ARBA00023004"/>
    </source>
</evidence>
<comment type="similarity">
    <text evidence="6">Belongs to the cyclic nucleotide phosphodiesterase class-III family.</text>
</comment>
<keyword evidence="8" id="KW-0732">Signal</keyword>
<keyword evidence="5" id="KW-0624">Polysaccharide degradation</keyword>
<dbReference type="InterPro" id="IPR006311">
    <property type="entry name" value="TAT_signal"/>
</dbReference>
<accession>A0A9X3RTN2</accession>
<dbReference type="RefSeq" id="WP_269955097.1">
    <property type="nucleotide sequence ID" value="NZ_JAKMUV010000010.1"/>
</dbReference>
<organism evidence="10 11">
    <name type="scientific">Corynebacterium macclintockiae</name>
    <dbReference type="NCBI Taxonomy" id="2913501"/>
    <lineage>
        <taxon>Bacteria</taxon>
        <taxon>Bacillati</taxon>
        <taxon>Actinomycetota</taxon>
        <taxon>Actinomycetes</taxon>
        <taxon>Mycobacteriales</taxon>
        <taxon>Corynebacteriaceae</taxon>
        <taxon>Corynebacterium</taxon>
    </lineage>
</organism>
<dbReference type="Proteomes" id="UP001146505">
    <property type="component" value="Unassembled WGS sequence"/>
</dbReference>
<reference evidence="10" key="1">
    <citation type="submission" date="2022-02" db="EMBL/GenBank/DDBJ databases">
        <title>Corynebacterium sp. from urogenital microbiome.</title>
        <authorList>
            <person name="Cappelli E.A."/>
            <person name="Ribeiro T.G."/>
            <person name="Peixe L."/>
        </authorList>
    </citation>
    <scope>NUCLEOTIDE SEQUENCE</scope>
    <source>
        <strain evidence="10">C9Ua_112</strain>
    </source>
</reference>
<dbReference type="GO" id="GO:0046872">
    <property type="term" value="F:metal ion binding"/>
    <property type="evidence" value="ECO:0007669"/>
    <property type="project" value="UniProtKB-KW"/>
</dbReference>
<keyword evidence="3" id="KW-0408">Iron</keyword>
<evidence type="ECO:0000259" key="9">
    <source>
        <dbReference type="PROSITE" id="PS50853"/>
    </source>
</evidence>
<dbReference type="Gene3D" id="3.60.21.10">
    <property type="match status" value="1"/>
</dbReference>
<dbReference type="InterPro" id="IPR013783">
    <property type="entry name" value="Ig-like_fold"/>
</dbReference>
<feature type="signal peptide" evidence="8">
    <location>
        <begin position="1"/>
        <end position="33"/>
    </location>
</feature>
<dbReference type="GO" id="GO:0016798">
    <property type="term" value="F:hydrolase activity, acting on glycosyl bonds"/>
    <property type="evidence" value="ECO:0007669"/>
    <property type="project" value="UniProtKB-KW"/>
</dbReference>
<feature type="compositionally biased region" description="Polar residues" evidence="7">
    <location>
        <begin position="69"/>
        <end position="81"/>
    </location>
</feature>
<keyword evidence="11" id="KW-1185">Reference proteome</keyword>
<evidence type="ECO:0000313" key="11">
    <source>
        <dbReference type="Proteomes" id="UP001146505"/>
    </source>
</evidence>